<evidence type="ECO:0000256" key="1">
    <source>
        <dbReference type="SAM" id="Phobius"/>
    </source>
</evidence>
<dbReference type="PANTHER" id="PTHR23028">
    <property type="entry name" value="ACETYLTRANSFERASE"/>
    <property type="match status" value="1"/>
</dbReference>
<organism evidence="3 4">
    <name type="scientific">Ventosimonas gracilis</name>
    <dbReference type="NCBI Taxonomy" id="1680762"/>
    <lineage>
        <taxon>Bacteria</taxon>
        <taxon>Pseudomonadati</taxon>
        <taxon>Pseudomonadota</taxon>
        <taxon>Gammaproteobacteria</taxon>
        <taxon>Pseudomonadales</taxon>
        <taxon>Ventosimonadaceae</taxon>
        <taxon>Ventosimonas</taxon>
    </lineage>
</organism>
<dbReference type="PANTHER" id="PTHR23028:SF53">
    <property type="entry name" value="ACYL_TRANSF_3 DOMAIN-CONTAINING PROTEIN"/>
    <property type="match status" value="1"/>
</dbReference>
<feature type="transmembrane region" description="Helical" evidence="1">
    <location>
        <begin position="43"/>
        <end position="64"/>
    </location>
</feature>
<keyword evidence="4" id="KW-1185">Reference proteome</keyword>
<protein>
    <recommendedName>
        <fullName evidence="2">Acyltransferase 3 domain-containing protein</fullName>
    </recommendedName>
</protein>
<dbReference type="RefSeq" id="WP_068388868.1">
    <property type="nucleotide sequence ID" value="NZ_LSZO01000109.1"/>
</dbReference>
<dbReference type="Proteomes" id="UP000072660">
    <property type="component" value="Unassembled WGS sequence"/>
</dbReference>
<sequence length="197" mass="22737">MTASFIQKQSLSGGIYRNDIQGLRAIAVLAVIFFHVNKKYLPGGFVGVDMFFVISGFLVGGIILRQKLARQFSFIEFYKARCRRIVPAYFAMVSVVSIFAAILFIPKDFSFFWKSLKSTLYFASNQYFSGFGDYFGPKSYEMPLLHTWSLAVEMQFYLLLPLFLVVIPLRWVRKISLALIFILGLRKQTRSKRLFTQ</sequence>
<keyword evidence="1" id="KW-0812">Transmembrane</keyword>
<comment type="caution">
    <text evidence="3">The sequence shown here is derived from an EMBL/GenBank/DDBJ whole genome shotgun (WGS) entry which is preliminary data.</text>
</comment>
<evidence type="ECO:0000259" key="2">
    <source>
        <dbReference type="Pfam" id="PF01757"/>
    </source>
</evidence>
<proteinExistence type="predicted"/>
<dbReference type="GO" id="GO:0016020">
    <property type="term" value="C:membrane"/>
    <property type="evidence" value="ECO:0007669"/>
    <property type="project" value="TreeGrafter"/>
</dbReference>
<feature type="transmembrane region" description="Helical" evidence="1">
    <location>
        <begin position="85"/>
        <end position="105"/>
    </location>
</feature>
<reference evidence="3 4" key="1">
    <citation type="submission" date="2016-02" db="EMBL/GenBank/DDBJ databases">
        <authorList>
            <person name="Wen L."/>
            <person name="He K."/>
            <person name="Yang H."/>
        </authorList>
    </citation>
    <scope>NUCLEOTIDE SEQUENCE [LARGE SCALE GENOMIC DNA]</scope>
    <source>
        <strain evidence="3 4">CV58</strain>
    </source>
</reference>
<evidence type="ECO:0000313" key="3">
    <source>
        <dbReference type="EMBL" id="KXU38659.1"/>
    </source>
</evidence>
<name>A0A139SVQ5_9GAMM</name>
<dbReference type="OrthoDB" id="9767863at2"/>
<feature type="domain" description="Acyltransferase 3" evidence="2">
    <location>
        <begin position="18"/>
        <end position="184"/>
    </location>
</feature>
<dbReference type="GO" id="GO:0016747">
    <property type="term" value="F:acyltransferase activity, transferring groups other than amino-acyl groups"/>
    <property type="evidence" value="ECO:0007669"/>
    <property type="project" value="InterPro"/>
</dbReference>
<dbReference type="AlphaFoldDB" id="A0A139SVQ5"/>
<dbReference type="EMBL" id="LSZO01000109">
    <property type="protein sequence ID" value="KXU38659.1"/>
    <property type="molecule type" value="Genomic_DNA"/>
</dbReference>
<keyword evidence="1" id="KW-1133">Transmembrane helix</keyword>
<keyword evidence="1" id="KW-0472">Membrane</keyword>
<dbReference type="Pfam" id="PF01757">
    <property type="entry name" value="Acyl_transf_3"/>
    <property type="match status" value="1"/>
</dbReference>
<dbReference type="InterPro" id="IPR050879">
    <property type="entry name" value="Acyltransferase_3"/>
</dbReference>
<dbReference type="InterPro" id="IPR002656">
    <property type="entry name" value="Acyl_transf_3_dom"/>
</dbReference>
<dbReference type="GO" id="GO:0009103">
    <property type="term" value="P:lipopolysaccharide biosynthetic process"/>
    <property type="evidence" value="ECO:0007669"/>
    <property type="project" value="TreeGrafter"/>
</dbReference>
<accession>A0A139SVQ5</accession>
<evidence type="ECO:0000313" key="4">
    <source>
        <dbReference type="Proteomes" id="UP000072660"/>
    </source>
</evidence>
<gene>
    <name evidence="3" type="ORF">AXE65_12705</name>
</gene>
<feature type="transmembrane region" description="Helical" evidence="1">
    <location>
        <begin position="21"/>
        <end position="37"/>
    </location>
</feature>